<gene>
    <name evidence="1" type="ORF">AB433_12800</name>
</gene>
<dbReference type="Gene3D" id="1.10.10.10">
    <property type="entry name" value="Winged helix-like DNA-binding domain superfamily/Winged helix DNA-binding domain"/>
    <property type="match status" value="1"/>
</dbReference>
<dbReference type="PANTHER" id="PTHR30154">
    <property type="entry name" value="LEUCINE-RESPONSIVE REGULATORY PROTEIN"/>
    <property type="match status" value="1"/>
</dbReference>
<dbReference type="InterPro" id="IPR019887">
    <property type="entry name" value="Tscrpt_reg_AsnC/Lrp_C"/>
</dbReference>
<protein>
    <submittedName>
        <fullName evidence="1">AsnC family transcriptional regulator</fullName>
    </submittedName>
</protein>
<dbReference type="PROSITE" id="PS50956">
    <property type="entry name" value="HTH_ASNC_2"/>
    <property type="match status" value="1"/>
</dbReference>
<proteinExistence type="predicted"/>
<dbReference type="GO" id="GO:0043565">
    <property type="term" value="F:sequence-specific DNA binding"/>
    <property type="evidence" value="ECO:0007669"/>
    <property type="project" value="InterPro"/>
</dbReference>
<dbReference type="Gene3D" id="3.30.70.920">
    <property type="match status" value="1"/>
</dbReference>
<dbReference type="GO" id="GO:0043200">
    <property type="term" value="P:response to amino acid"/>
    <property type="evidence" value="ECO:0007669"/>
    <property type="project" value="TreeGrafter"/>
</dbReference>
<dbReference type="Proteomes" id="UP000035287">
    <property type="component" value="Chromosome"/>
</dbReference>
<dbReference type="EMBL" id="CP011770">
    <property type="protein sequence ID" value="AKM10643.1"/>
    <property type="molecule type" value="Genomic_DNA"/>
</dbReference>
<dbReference type="OrthoDB" id="9813313at2"/>
<dbReference type="InterPro" id="IPR000485">
    <property type="entry name" value="AsnC-type_HTH_dom"/>
</dbReference>
<dbReference type="InterPro" id="IPR019888">
    <property type="entry name" value="Tscrpt_reg_AsnC-like"/>
</dbReference>
<name>A0A0G3XJV1_9SPHN</name>
<dbReference type="RefSeq" id="WP_047821478.1">
    <property type="nucleotide sequence ID" value="NZ_CP011770.1"/>
</dbReference>
<dbReference type="Pfam" id="PF13412">
    <property type="entry name" value="HTH_24"/>
    <property type="match status" value="1"/>
</dbReference>
<dbReference type="InterPro" id="IPR011991">
    <property type="entry name" value="ArsR-like_HTH"/>
</dbReference>
<dbReference type="PRINTS" id="PR00033">
    <property type="entry name" value="HTHASNC"/>
</dbReference>
<dbReference type="InterPro" id="IPR036388">
    <property type="entry name" value="WH-like_DNA-bd_sf"/>
</dbReference>
<sequence length="153" mass="16979">MSLDPFDRKIIAALQDDARMTVADIAERVSLSATPVSRRLKKLEEEGVIAGYAPLLDAKKLGFPLDAYLTINLQAHSDDIIDRFENAIQANPYVIACHAVTGEMDYLLHVTARDMEHLSQITLKTLVRIPGVRDVKSIVVLESIKKSRAVPIE</sequence>
<reference evidence="1 2" key="1">
    <citation type="submission" date="2015-06" db="EMBL/GenBank/DDBJ databases">
        <authorList>
            <person name="Zeng Y."/>
            <person name="Huang Y."/>
        </authorList>
    </citation>
    <scope>NUCLEOTIDE SEQUENCE [LARGE SCALE GENOMIC DNA]</scope>
    <source>
        <strain evidence="1 2">PQ-2</strain>
    </source>
</reference>
<dbReference type="Pfam" id="PF01037">
    <property type="entry name" value="AsnC_trans_reg"/>
    <property type="match status" value="1"/>
</dbReference>
<evidence type="ECO:0000313" key="1">
    <source>
        <dbReference type="EMBL" id="AKM10643.1"/>
    </source>
</evidence>
<accession>A0A0G3XJV1</accession>
<dbReference type="KEGG" id="cna:AB433_12800"/>
<dbReference type="CDD" id="cd00090">
    <property type="entry name" value="HTH_ARSR"/>
    <property type="match status" value="1"/>
</dbReference>
<dbReference type="STRING" id="1348774.AB433_12800"/>
<dbReference type="GO" id="GO:0005829">
    <property type="term" value="C:cytosol"/>
    <property type="evidence" value="ECO:0007669"/>
    <property type="project" value="TreeGrafter"/>
</dbReference>
<dbReference type="PANTHER" id="PTHR30154:SF34">
    <property type="entry name" value="TRANSCRIPTIONAL REGULATOR AZLB"/>
    <property type="match status" value="1"/>
</dbReference>
<organism evidence="1 2">
    <name type="scientific">Croceicoccus naphthovorans</name>
    <dbReference type="NCBI Taxonomy" id="1348774"/>
    <lineage>
        <taxon>Bacteria</taxon>
        <taxon>Pseudomonadati</taxon>
        <taxon>Pseudomonadota</taxon>
        <taxon>Alphaproteobacteria</taxon>
        <taxon>Sphingomonadales</taxon>
        <taxon>Erythrobacteraceae</taxon>
        <taxon>Croceicoccus</taxon>
    </lineage>
</organism>
<dbReference type="InterPro" id="IPR011008">
    <property type="entry name" value="Dimeric_a/b-barrel"/>
</dbReference>
<dbReference type="PATRIC" id="fig|1348774.3.peg.2691"/>
<dbReference type="InterPro" id="IPR036390">
    <property type="entry name" value="WH_DNA-bd_sf"/>
</dbReference>
<dbReference type="AlphaFoldDB" id="A0A0G3XJV1"/>
<evidence type="ECO:0000313" key="2">
    <source>
        <dbReference type="Proteomes" id="UP000035287"/>
    </source>
</evidence>
<dbReference type="GO" id="GO:0006355">
    <property type="term" value="P:regulation of DNA-templated transcription"/>
    <property type="evidence" value="ECO:0007669"/>
    <property type="project" value="UniProtKB-ARBA"/>
</dbReference>
<dbReference type="SMART" id="SM00344">
    <property type="entry name" value="HTH_ASNC"/>
    <property type="match status" value="1"/>
</dbReference>
<keyword evidence="2" id="KW-1185">Reference proteome</keyword>
<dbReference type="SUPFAM" id="SSF54909">
    <property type="entry name" value="Dimeric alpha+beta barrel"/>
    <property type="match status" value="1"/>
</dbReference>
<dbReference type="SUPFAM" id="SSF46785">
    <property type="entry name" value="Winged helix' DNA-binding domain"/>
    <property type="match status" value="1"/>
</dbReference>